<proteinExistence type="predicted"/>
<feature type="transmembrane region" description="Helical" evidence="5">
    <location>
        <begin position="111"/>
        <end position="132"/>
    </location>
</feature>
<keyword evidence="2 5" id="KW-0812">Transmembrane</keyword>
<evidence type="ECO:0000256" key="3">
    <source>
        <dbReference type="ARBA" id="ARBA00022989"/>
    </source>
</evidence>
<protein>
    <submittedName>
        <fullName evidence="7">MFS transporter</fullName>
    </submittedName>
</protein>
<organism evidence="7 8">
    <name type="scientific">Sphingomonas ginsenosidimutans</name>
    <dbReference type="NCBI Taxonomy" id="862134"/>
    <lineage>
        <taxon>Bacteria</taxon>
        <taxon>Pseudomonadati</taxon>
        <taxon>Pseudomonadota</taxon>
        <taxon>Alphaproteobacteria</taxon>
        <taxon>Sphingomonadales</taxon>
        <taxon>Sphingomonadaceae</taxon>
        <taxon>Sphingomonas</taxon>
    </lineage>
</organism>
<dbReference type="Gene3D" id="1.20.120.1630">
    <property type="match status" value="1"/>
</dbReference>
<evidence type="ECO:0000259" key="6">
    <source>
        <dbReference type="Pfam" id="PF07298"/>
    </source>
</evidence>
<evidence type="ECO:0000313" key="8">
    <source>
        <dbReference type="Proteomes" id="UP000218784"/>
    </source>
</evidence>
<evidence type="ECO:0000313" key="7">
    <source>
        <dbReference type="EMBL" id="PCG09262.1"/>
    </source>
</evidence>
<evidence type="ECO:0000256" key="4">
    <source>
        <dbReference type="ARBA" id="ARBA00023136"/>
    </source>
</evidence>
<comment type="subcellular location">
    <subcellularLocation>
        <location evidence="1">Membrane</location>
        <topology evidence="1">Multi-pass membrane protein</topology>
    </subcellularLocation>
</comment>
<dbReference type="GO" id="GO:0016020">
    <property type="term" value="C:membrane"/>
    <property type="evidence" value="ECO:0007669"/>
    <property type="project" value="UniProtKB-SubCell"/>
</dbReference>
<feature type="transmembrane region" description="Helical" evidence="5">
    <location>
        <begin position="6"/>
        <end position="24"/>
    </location>
</feature>
<name>A0A2A4HWK4_9SPHN</name>
<feature type="domain" description="NnrU" evidence="6">
    <location>
        <begin position="7"/>
        <end position="214"/>
    </location>
</feature>
<feature type="transmembrane region" description="Helical" evidence="5">
    <location>
        <begin position="138"/>
        <end position="156"/>
    </location>
</feature>
<dbReference type="EMBL" id="NWVD01000003">
    <property type="protein sequence ID" value="PCG09262.1"/>
    <property type="molecule type" value="Genomic_DNA"/>
</dbReference>
<keyword evidence="4 5" id="KW-0472">Membrane</keyword>
<dbReference type="Proteomes" id="UP000218784">
    <property type="component" value="Unassembled WGS sequence"/>
</dbReference>
<evidence type="ECO:0000256" key="1">
    <source>
        <dbReference type="ARBA" id="ARBA00004141"/>
    </source>
</evidence>
<reference evidence="7 8" key="1">
    <citation type="submission" date="2017-09" db="EMBL/GenBank/DDBJ databases">
        <title>Sphingomonas ginsenosidimutans KACC 14949, whole genome shotgun sequence.</title>
        <authorList>
            <person name="Feng G."/>
            <person name="Zhu H."/>
        </authorList>
    </citation>
    <scope>NUCLEOTIDE SEQUENCE [LARGE SCALE GENOMIC DNA]</scope>
    <source>
        <strain evidence="7 8">KACC 14949</strain>
    </source>
</reference>
<keyword evidence="3 5" id="KW-1133">Transmembrane helix</keyword>
<dbReference type="InterPro" id="IPR009915">
    <property type="entry name" value="NnrU_dom"/>
</dbReference>
<evidence type="ECO:0000256" key="5">
    <source>
        <dbReference type="SAM" id="Phobius"/>
    </source>
</evidence>
<feature type="transmembrane region" description="Helical" evidence="5">
    <location>
        <begin position="69"/>
        <end position="90"/>
    </location>
</feature>
<keyword evidence="8" id="KW-1185">Reference proteome</keyword>
<dbReference type="RefSeq" id="WP_096612154.1">
    <property type="nucleotide sequence ID" value="NZ_NWVD01000003.1"/>
</dbReference>
<gene>
    <name evidence="7" type="ORF">COA17_10400</name>
</gene>
<dbReference type="Pfam" id="PF07298">
    <property type="entry name" value="NnrU"/>
    <property type="match status" value="1"/>
</dbReference>
<sequence>MGEVPIAAAAFVGTHFLLSHPLRAPIVSRLGERGFLGVYSLVAAVTLGWLVFAYRAAPLAAPLWPVGDTLWAVATAMMLLASVLFMGSLVGNPALPDPGGQQRPPVEPRGVFAITRHPMMWSFALWGAAHILVYPQPANIVLAGAIVVLALVGAHLQDRKKARHQPDSWPQWMARTSFLPFAARRSIRGLGGHALGGGVVVWLAATWAHIPLAGWAAGVWRWIA</sequence>
<dbReference type="AlphaFoldDB" id="A0A2A4HWK4"/>
<comment type="caution">
    <text evidence="7">The sequence shown here is derived from an EMBL/GenBank/DDBJ whole genome shotgun (WGS) entry which is preliminary data.</text>
</comment>
<evidence type="ECO:0000256" key="2">
    <source>
        <dbReference type="ARBA" id="ARBA00022692"/>
    </source>
</evidence>
<feature type="transmembrane region" description="Helical" evidence="5">
    <location>
        <begin position="194"/>
        <end position="223"/>
    </location>
</feature>
<feature type="transmembrane region" description="Helical" evidence="5">
    <location>
        <begin position="36"/>
        <end position="57"/>
    </location>
</feature>
<accession>A0A2A4HWK4</accession>